<reference evidence="3 4" key="1">
    <citation type="submission" date="2023-02" db="EMBL/GenBank/DDBJ databases">
        <title>LHISI_Scaffold_Assembly.</title>
        <authorList>
            <person name="Stuart O.P."/>
            <person name="Cleave R."/>
            <person name="Magrath M.J.L."/>
            <person name="Mikheyev A.S."/>
        </authorList>
    </citation>
    <scope>NUCLEOTIDE SEQUENCE [LARGE SCALE GENOMIC DNA]</scope>
    <source>
        <strain evidence="3">Daus_M_001</strain>
        <tissue evidence="3">Leg muscle</tissue>
    </source>
</reference>
<comment type="caution">
    <text evidence="3">The sequence shown here is derived from an EMBL/GenBank/DDBJ whole genome shotgun (WGS) entry which is preliminary data.</text>
</comment>
<dbReference type="InterPro" id="IPR036691">
    <property type="entry name" value="Endo/exonu/phosph_ase_sf"/>
</dbReference>
<dbReference type="InterPro" id="IPR005135">
    <property type="entry name" value="Endo/exonuclease/phosphatase"/>
</dbReference>
<feature type="domain" description="Endonuclease/exonuclease/phosphatase" evidence="2">
    <location>
        <begin position="90"/>
        <end position="196"/>
    </location>
</feature>
<organism evidence="3 4">
    <name type="scientific">Dryococelus australis</name>
    <dbReference type="NCBI Taxonomy" id="614101"/>
    <lineage>
        <taxon>Eukaryota</taxon>
        <taxon>Metazoa</taxon>
        <taxon>Ecdysozoa</taxon>
        <taxon>Arthropoda</taxon>
        <taxon>Hexapoda</taxon>
        <taxon>Insecta</taxon>
        <taxon>Pterygota</taxon>
        <taxon>Neoptera</taxon>
        <taxon>Polyneoptera</taxon>
        <taxon>Phasmatodea</taxon>
        <taxon>Verophasmatodea</taxon>
        <taxon>Anareolatae</taxon>
        <taxon>Phasmatidae</taxon>
        <taxon>Eurycanthinae</taxon>
        <taxon>Dryococelus</taxon>
    </lineage>
</organism>
<dbReference type="EMBL" id="JARBHB010000009">
    <property type="protein sequence ID" value="KAJ8875750.1"/>
    <property type="molecule type" value="Genomic_DNA"/>
</dbReference>
<evidence type="ECO:0000313" key="4">
    <source>
        <dbReference type="Proteomes" id="UP001159363"/>
    </source>
</evidence>
<keyword evidence="1" id="KW-0732">Signal</keyword>
<sequence>MLVPFILGLLARFRPLLVGLSETWLTASDRFSIPGYVVHRADRSAAPRGGVALLVCSDVRHYFRLSPHHLPLEAVAVRVMGVARPFMAVAVYLPPHCAFPCAALVLLGMGSSVLLLGDFNCRHVSWGCPCSDFRGRGLSDFISSCGLVLSAPRTPPFVPNRTTHRPSVVDLFVYSPDVLLSPPWTWIGLDSDHLPVLAALSFPVTTDASTLHWDFRRAGWKGFRRLLDASVDLFAVSSSPAALERAVVRFQAAVLSAAEASIPRRPPWCVRDRFLPHIRTILRSRDRACTRLQIWPSIIIFAAARDGRSNSGQPIANGSAFAPSLFDVVPFGNLPAICGHLLAVSLLFCGEAVPWSHHPNRPFC</sequence>
<gene>
    <name evidence="3" type="ORF">PR048_023649</name>
</gene>
<dbReference type="SUPFAM" id="SSF56219">
    <property type="entry name" value="DNase I-like"/>
    <property type="match status" value="1"/>
</dbReference>
<proteinExistence type="predicted"/>
<dbReference type="Pfam" id="PF14529">
    <property type="entry name" value="Exo_endo_phos_2"/>
    <property type="match status" value="1"/>
</dbReference>
<name>A0ABQ9GUP3_9NEOP</name>
<accession>A0ABQ9GUP3</accession>
<evidence type="ECO:0000256" key="1">
    <source>
        <dbReference type="SAM" id="SignalP"/>
    </source>
</evidence>
<dbReference type="Proteomes" id="UP001159363">
    <property type="component" value="Chromosome 8"/>
</dbReference>
<evidence type="ECO:0000313" key="3">
    <source>
        <dbReference type="EMBL" id="KAJ8875750.1"/>
    </source>
</evidence>
<feature type="chain" id="PRO_5045714755" description="Endonuclease/exonuclease/phosphatase domain-containing protein" evidence="1">
    <location>
        <begin position="20"/>
        <end position="364"/>
    </location>
</feature>
<protein>
    <recommendedName>
        <fullName evidence="2">Endonuclease/exonuclease/phosphatase domain-containing protein</fullName>
    </recommendedName>
</protein>
<dbReference type="Gene3D" id="3.60.10.10">
    <property type="entry name" value="Endonuclease/exonuclease/phosphatase"/>
    <property type="match status" value="1"/>
</dbReference>
<evidence type="ECO:0000259" key="2">
    <source>
        <dbReference type="Pfam" id="PF14529"/>
    </source>
</evidence>
<feature type="signal peptide" evidence="1">
    <location>
        <begin position="1"/>
        <end position="19"/>
    </location>
</feature>
<keyword evidence="4" id="KW-1185">Reference proteome</keyword>